<protein>
    <submittedName>
        <fullName evidence="2">Uncharacterized protein</fullName>
    </submittedName>
</protein>
<evidence type="ECO:0000313" key="2">
    <source>
        <dbReference type="EMBL" id="ETK84166.1"/>
    </source>
</evidence>
<sequence length="73" mass="8317">MVLPFAIAASFIAAAVAYFTSPNDQDRAVCGLPTPRSTLPLVKNTLDLVFIQRARIYDWILEQCREHRGQPWR</sequence>
<feature type="signal peptide" evidence="1">
    <location>
        <begin position="1"/>
        <end position="17"/>
    </location>
</feature>
<dbReference type="AlphaFoldDB" id="W2GPE9"/>
<dbReference type="EMBL" id="KI686875">
    <property type="protein sequence ID" value="ETK84166.1"/>
    <property type="molecule type" value="Genomic_DNA"/>
</dbReference>
<organism evidence="2">
    <name type="scientific">Phytophthora nicotianae</name>
    <name type="common">Potato buckeye rot agent</name>
    <name type="synonym">Phytophthora parasitica</name>
    <dbReference type="NCBI Taxonomy" id="4792"/>
    <lineage>
        <taxon>Eukaryota</taxon>
        <taxon>Sar</taxon>
        <taxon>Stramenopiles</taxon>
        <taxon>Oomycota</taxon>
        <taxon>Peronosporomycetes</taxon>
        <taxon>Peronosporales</taxon>
        <taxon>Peronosporaceae</taxon>
        <taxon>Phytophthora</taxon>
    </lineage>
</organism>
<gene>
    <name evidence="2" type="ORF">L915_10845</name>
</gene>
<feature type="non-terminal residue" evidence="2">
    <location>
        <position position="73"/>
    </location>
</feature>
<dbReference type="VEuPathDB" id="FungiDB:PPTG_23171"/>
<keyword evidence="1" id="KW-0732">Signal</keyword>
<dbReference type="Proteomes" id="UP000053236">
    <property type="component" value="Unassembled WGS sequence"/>
</dbReference>
<accession>W2GPE9</accession>
<name>W2GPE9_PHYNI</name>
<evidence type="ECO:0000256" key="1">
    <source>
        <dbReference type="SAM" id="SignalP"/>
    </source>
</evidence>
<reference evidence="2" key="1">
    <citation type="submission" date="2013-11" db="EMBL/GenBank/DDBJ databases">
        <title>The Genome Sequence of Phytophthora parasitica CJ02B3.</title>
        <authorList>
            <consortium name="The Broad Institute Genomics Platform"/>
            <person name="Russ C."/>
            <person name="Tyler B."/>
            <person name="Panabieres F."/>
            <person name="Shan W."/>
            <person name="Tripathy S."/>
            <person name="Grunwald N."/>
            <person name="Machado M."/>
            <person name="Johnson C.S."/>
            <person name="Arredondo F."/>
            <person name="Hong C."/>
            <person name="Coffey M."/>
            <person name="Young S.K."/>
            <person name="Zeng Q."/>
            <person name="Gargeya S."/>
            <person name="Fitzgerald M."/>
            <person name="Abouelleil A."/>
            <person name="Alvarado L."/>
            <person name="Chapman S.B."/>
            <person name="Gainer-Dewar J."/>
            <person name="Goldberg J."/>
            <person name="Griggs A."/>
            <person name="Gujja S."/>
            <person name="Hansen M."/>
            <person name="Howarth C."/>
            <person name="Imamovic A."/>
            <person name="Ireland A."/>
            <person name="Larimer J."/>
            <person name="McCowan C."/>
            <person name="Murphy C."/>
            <person name="Pearson M."/>
            <person name="Poon T.W."/>
            <person name="Priest M."/>
            <person name="Roberts A."/>
            <person name="Saif S."/>
            <person name="Shea T."/>
            <person name="Sykes S."/>
            <person name="Wortman J."/>
            <person name="Nusbaum C."/>
            <person name="Birren B."/>
        </authorList>
    </citation>
    <scope>NUCLEOTIDE SEQUENCE [LARGE SCALE GENOMIC DNA]</scope>
    <source>
        <strain evidence="2">CJ02B3</strain>
    </source>
</reference>
<proteinExistence type="predicted"/>
<feature type="chain" id="PRO_5004816926" evidence="1">
    <location>
        <begin position="18"/>
        <end position="73"/>
    </location>
</feature>